<evidence type="ECO:0000259" key="9">
    <source>
        <dbReference type="PROSITE" id="PS50011"/>
    </source>
</evidence>
<organism evidence="10 11">
    <name type="scientific">Forsythia ovata</name>
    <dbReference type="NCBI Taxonomy" id="205694"/>
    <lineage>
        <taxon>Eukaryota</taxon>
        <taxon>Viridiplantae</taxon>
        <taxon>Streptophyta</taxon>
        <taxon>Embryophyta</taxon>
        <taxon>Tracheophyta</taxon>
        <taxon>Spermatophyta</taxon>
        <taxon>Magnoliopsida</taxon>
        <taxon>eudicotyledons</taxon>
        <taxon>Gunneridae</taxon>
        <taxon>Pentapetalae</taxon>
        <taxon>asterids</taxon>
        <taxon>lamiids</taxon>
        <taxon>Lamiales</taxon>
        <taxon>Oleaceae</taxon>
        <taxon>Forsythieae</taxon>
        <taxon>Forsythia</taxon>
    </lineage>
</organism>
<evidence type="ECO:0000256" key="3">
    <source>
        <dbReference type="ARBA" id="ARBA00022692"/>
    </source>
</evidence>
<evidence type="ECO:0000313" key="11">
    <source>
        <dbReference type="Proteomes" id="UP001604277"/>
    </source>
</evidence>
<evidence type="ECO:0000256" key="2">
    <source>
        <dbReference type="ARBA" id="ARBA00022614"/>
    </source>
</evidence>
<keyword evidence="10" id="KW-0418">Kinase</keyword>
<dbReference type="InterPro" id="IPR011009">
    <property type="entry name" value="Kinase-like_dom_sf"/>
</dbReference>
<dbReference type="PROSITE" id="PS00107">
    <property type="entry name" value="PROTEIN_KINASE_ATP"/>
    <property type="match status" value="1"/>
</dbReference>
<keyword evidence="7" id="KW-0067">ATP-binding</keyword>
<dbReference type="Proteomes" id="UP001604277">
    <property type="component" value="Unassembled WGS sequence"/>
</dbReference>
<protein>
    <submittedName>
        <fullName evidence="10">Leucine-rich repeat transmembrane protein kinase</fullName>
    </submittedName>
</protein>
<evidence type="ECO:0000256" key="8">
    <source>
        <dbReference type="SAM" id="Phobius"/>
    </source>
</evidence>
<evidence type="ECO:0000313" key="10">
    <source>
        <dbReference type="EMBL" id="KAL2538993.1"/>
    </source>
</evidence>
<dbReference type="InterPro" id="IPR051809">
    <property type="entry name" value="Plant_receptor-like_S/T_kinase"/>
</dbReference>
<keyword evidence="7" id="KW-0547">Nucleotide-binding</keyword>
<keyword evidence="5 8" id="KW-1133">Transmembrane helix</keyword>
<dbReference type="GO" id="GO:0016020">
    <property type="term" value="C:membrane"/>
    <property type="evidence" value="ECO:0007669"/>
    <property type="project" value="UniProtKB-SubCell"/>
</dbReference>
<dbReference type="AlphaFoldDB" id="A0ABD1VNU5"/>
<evidence type="ECO:0000256" key="7">
    <source>
        <dbReference type="PROSITE-ProRule" id="PRU10141"/>
    </source>
</evidence>
<dbReference type="GO" id="GO:0016301">
    <property type="term" value="F:kinase activity"/>
    <property type="evidence" value="ECO:0007669"/>
    <property type="project" value="UniProtKB-KW"/>
</dbReference>
<dbReference type="PROSITE" id="PS50011">
    <property type="entry name" value="PROTEIN_KINASE_DOM"/>
    <property type="match status" value="1"/>
</dbReference>
<gene>
    <name evidence="10" type="ORF">Fot_20384</name>
</gene>
<dbReference type="Gene3D" id="3.30.200.20">
    <property type="entry name" value="Phosphorylase Kinase, domain 1"/>
    <property type="match status" value="1"/>
</dbReference>
<comment type="subcellular location">
    <subcellularLocation>
        <location evidence="1">Membrane</location>
    </subcellularLocation>
</comment>
<accession>A0ABD1VNU5</accession>
<feature type="domain" description="Protein kinase" evidence="9">
    <location>
        <begin position="87"/>
        <end position="122"/>
    </location>
</feature>
<dbReference type="PANTHER" id="PTHR27008">
    <property type="entry name" value="OS04G0122200 PROTEIN"/>
    <property type="match status" value="1"/>
</dbReference>
<evidence type="ECO:0000256" key="6">
    <source>
        <dbReference type="ARBA" id="ARBA00023136"/>
    </source>
</evidence>
<evidence type="ECO:0000256" key="4">
    <source>
        <dbReference type="ARBA" id="ARBA00022737"/>
    </source>
</evidence>
<name>A0ABD1VNU5_9LAMI</name>
<keyword evidence="11" id="KW-1185">Reference proteome</keyword>
<keyword evidence="2" id="KW-0433">Leucine-rich repeat</keyword>
<feature type="transmembrane region" description="Helical" evidence="8">
    <location>
        <begin position="32"/>
        <end position="51"/>
    </location>
</feature>
<evidence type="ECO:0000256" key="5">
    <source>
        <dbReference type="ARBA" id="ARBA00022989"/>
    </source>
</evidence>
<keyword evidence="10" id="KW-0808">Transferase</keyword>
<sequence length="122" mass="13911">MLSAVKLDNNFHLVKRLLKEQGQKNVESLVKYILPPIIALIVIVSMILLMLRRWKLNRQVPQSEIISFHLAWRRISYRELQEATNDFSETNILGSGSFGLVYKGTLSDGLNVAVKVCNLQSE</sequence>
<dbReference type="PANTHER" id="PTHR27008:SF585">
    <property type="entry name" value="PROTEIN KINASE DOMAIN-CONTAINING PROTEIN"/>
    <property type="match status" value="1"/>
</dbReference>
<evidence type="ECO:0000256" key="1">
    <source>
        <dbReference type="ARBA" id="ARBA00004370"/>
    </source>
</evidence>
<feature type="binding site" evidence="7">
    <location>
        <position position="115"/>
    </location>
    <ligand>
        <name>ATP</name>
        <dbReference type="ChEBI" id="CHEBI:30616"/>
    </ligand>
</feature>
<keyword evidence="6 8" id="KW-0472">Membrane</keyword>
<dbReference type="EMBL" id="JBFOLJ010000005">
    <property type="protein sequence ID" value="KAL2538993.1"/>
    <property type="molecule type" value="Genomic_DNA"/>
</dbReference>
<keyword evidence="4" id="KW-0677">Repeat</keyword>
<keyword evidence="3 8" id="KW-0812">Transmembrane</keyword>
<dbReference type="InterPro" id="IPR000719">
    <property type="entry name" value="Prot_kinase_dom"/>
</dbReference>
<proteinExistence type="predicted"/>
<dbReference type="GO" id="GO:0005524">
    <property type="term" value="F:ATP binding"/>
    <property type="evidence" value="ECO:0007669"/>
    <property type="project" value="UniProtKB-UniRule"/>
</dbReference>
<dbReference type="SUPFAM" id="SSF56112">
    <property type="entry name" value="Protein kinase-like (PK-like)"/>
    <property type="match status" value="1"/>
</dbReference>
<dbReference type="InterPro" id="IPR017441">
    <property type="entry name" value="Protein_kinase_ATP_BS"/>
</dbReference>
<reference evidence="11" key="1">
    <citation type="submission" date="2024-07" db="EMBL/GenBank/DDBJ databases">
        <title>Two chromosome-level genome assemblies of Korean endemic species Abeliophyllum distichum and Forsythia ovata (Oleaceae).</title>
        <authorList>
            <person name="Jang H."/>
        </authorList>
    </citation>
    <scope>NUCLEOTIDE SEQUENCE [LARGE SCALE GENOMIC DNA]</scope>
</reference>
<comment type="caution">
    <text evidence="10">The sequence shown here is derived from an EMBL/GenBank/DDBJ whole genome shotgun (WGS) entry which is preliminary data.</text>
</comment>